<comment type="similarity">
    <text evidence="1">Belongs to the glycosyl hydrolase 3 family.</text>
</comment>
<evidence type="ECO:0000313" key="5">
    <source>
        <dbReference type="EMBL" id="KTT70431.1"/>
    </source>
</evidence>
<dbReference type="EMBL" id="LDTB01000053">
    <property type="protein sequence ID" value="KTT70431.1"/>
    <property type="molecule type" value="Genomic_DNA"/>
</dbReference>
<gene>
    <name evidence="5" type="ORF">NS334_12500</name>
</gene>
<dbReference type="InterPro" id="IPR036962">
    <property type="entry name" value="Glyco_hydro_3_N_sf"/>
</dbReference>
<feature type="chain" id="PRO_5007548161" description="Fibronectin type III-like domain-containing protein" evidence="3">
    <location>
        <begin position="24"/>
        <end position="731"/>
    </location>
</feature>
<evidence type="ECO:0000256" key="2">
    <source>
        <dbReference type="ARBA" id="ARBA00022801"/>
    </source>
</evidence>
<dbReference type="InterPro" id="IPR036881">
    <property type="entry name" value="Glyco_hydro_3_C_sf"/>
</dbReference>
<dbReference type="AlphaFoldDB" id="A0A147HZN8"/>
<comment type="caution">
    <text evidence="5">The sequence shown here is derived from an EMBL/GenBank/DDBJ whole genome shotgun (WGS) entry which is preliminary data.</text>
</comment>
<dbReference type="InterPro" id="IPR017853">
    <property type="entry name" value="GH"/>
</dbReference>
<evidence type="ECO:0000256" key="1">
    <source>
        <dbReference type="ARBA" id="ARBA00005336"/>
    </source>
</evidence>
<feature type="signal peptide" evidence="3">
    <location>
        <begin position="1"/>
        <end position="23"/>
    </location>
</feature>
<dbReference type="Gene3D" id="3.40.50.1700">
    <property type="entry name" value="Glycoside hydrolase family 3 C-terminal domain"/>
    <property type="match status" value="1"/>
</dbReference>
<dbReference type="Pfam" id="PF00933">
    <property type="entry name" value="Glyco_hydro_3"/>
    <property type="match status" value="1"/>
</dbReference>
<evidence type="ECO:0000313" key="6">
    <source>
        <dbReference type="Proteomes" id="UP000074310"/>
    </source>
</evidence>
<dbReference type="Pfam" id="PF14310">
    <property type="entry name" value="Fn3-like"/>
    <property type="match status" value="1"/>
</dbReference>
<reference evidence="5 6" key="1">
    <citation type="journal article" date="2016" name="Front. Microbiol.">
        <title>Genomic Resource of Rice Seed Associated Bacteria.</title>
        <authorList>
            <person name="Midha S."/>
            <person name="Bansal K."/>
            <person name="Sharma S."/>
            <person name="Kumar N."/>
            <person name="Patil P.P."/>
            <person name="Chaudhry V."/>
            <person name="Patil P.B."/>
        </authorList>
    </citation>
    <scope>NUCLEOTIDE SEQUENCE [LARGE SCALE GENOMIC DNA]</scope>
    <source>
        <strain evidence="5 6">NS334</strain>
    </source>
</reference>
<dbReference type="InterPro" id="IPR050288">
    <property type="entry name" value="Cellulose_deg_GH3"/>
</dbReference>
<dbReference type="Pfam" id="PF01915">
    <property type="entry name" value="Glyco_hydro_3_C"/>
    <property type="match status" value="1"/>
</dbReference>
<dbReference type="InterPro" id="IPR013783">
    <property type="entry name" value="Ig-like_fold"/>
</dbReference>
<dbReference type="GO" id="GO:0005975">
    <property type="term" value="P:carbohydrate metabolic process"/>
    <property type="evidence" value="ECO:0007669"/>
    <property type="project" value="InterPro"/>
</dbReference>
<dbReference type="InterPro" id="IPR026891">
    <property type="entry name" value="Fn3-like"/>
</dbReference>
<evidence type="ECO:0000259" key="4">
    <source>
        <dbReference type="SMART" id="SM01217"/>
    </source>
</evidence>
<dbReference type="SUPFAM" id="SSF52279">
    <property type="entry name" value="Beta-D-glucan exohydrolase, C-terminal domain"/>
    <property type="match status" value="1"/>
</dbReference>
<feature type="domain" description="Fibronectin type III-like" evidence="4">
    <location>
        <begin position="646"/>
        <end position="713"/>
    </location>
</feature>
<protein>
    <recommendedName>
        <fullName evidence="4">Fibronectin type III-like domain-containing protein</fullName>
    </recommendedName>
</protein>
<keyword evidence="3" id="KW-0732">Signal</keyword>
<dbReference type="RefSeq" id="WP_058756286.1">
    <property type="nucleotide sequence ID" value="NZ_LDTB01000053.1"/>
</dbReference>
<evidence type="ECO:0000256" key="3">
    <source>
        <dbReference type="SAM" id="SignalP"/>
    </source>
</evidence>
<dbReference type="SUPFAM" id="SSF51445">
    <property type="entry name" value="(Trans)glycosidases"/>
    <property type="match status" value="1"/>
</dbReference>
<keyword evidence="6" id="KW-1185">Reference proteome</keyword>
<sequence>MKTPNFFIGVALSAILSAAPVSAQQATPPAAQVALSADERAARLVAMLTLDEKISLLNGHFPRMMRVLPADAAPSGGYFAGVPRVGIPPIRETDASVGVAENGPYGNDATALPSGASLAATWDPVIAHDGGAMIAKQTRQRGYNVLLAGGVNLVRDAFNGRNFEYLGEDALLAGRLAGASIAGIQGQHVASTVKHFILNAQETGRHGIDARIGEGALRESDLLAFELAIEDGQPASVMCAYNKVNGRYACENQDLLTGVLRKDWGYKGWVMSDWGATHSVAAANAGLDQQSGQELDKEVYYGAPLKAAVLAGTVSQSRVDEMVHRVLRSLFAVGAIDPQPSLGPLDVAGDNLVAQRAAEAGIVLLKNDGNILPLAASARSLAVIGGHADVGVLSGGGSSQVMPYGYVRGALPAGYPESAKGPVYHPSAPLDAIKRRASGQVTFDAGLDIASAVAAAKAVDVAVVFVEQWALEGVDVSVRLSDHQEALIAAVAAANPKTVVVMETGGPVLTSWRGKIPAIIEAWYPGGAGGEAIARVLFGEVNPQGRLPMTFADSLDQMPRRSPAGLDLNPVQPKKFWESKPFSVDYKEGSSVGYRWFAEQGFKPAFPFGYGLSYTTFGYSDLTVVGIDPLKVKVAIKNTGNRAGTETAQLYLLRGPARKQQRLLGWSKVELQPGESRVVEIQVDPRLLANWDARARQWKVAGGQYRLAAGPNASEQRLSMTAKMRAATLRP</sequence>
<dbReference type="Proteomes" id="UP000074310">
    <property type="component" value="Unassembled WGS sequence"/>
</dbReference>
<organism evidence="5 6">
    <name type="scientific">Sphingomonas endophytica</name>
    <dbReference type="NCBI Taxonomy" id="869719"/>
    <lineage>
        <taxon>Bacteria</taxon>
        <taxon>Pseudomonadati</taxon>
        <taxon>Pseudomonadota</taxon>
        <taxon>Alphaproteobacteria</taxon>
        <taxon>Sphingomonadales</taxon>
        <taxon>Sphingomonadaceae</taxon>
        <taxon>Sphingomonas</taxon>
    </lineage>
</organism>
<dbReference type="PANTHER" id="PTHR42715:SF10">
    <property type="entry name" value="BETA-GLUCOSIDASE"/>
    <property type="match status" value="1"/>
</dbReference>
<dbReference type="PATRIC" id="fig|869719.3.peg.2484"/>
<dbReference type="PRINTS" id="PR00133">
    <property type="entry name" value="GLHYDRLASE3"/>
</dbReference>
<keyword evidence="2" id="KW-0378">Hydrolase</keyword>
<dbReference type="Gene3D" id="3.20.20.300">
    <property type="entry name" value="Glycoside hydrolase, family 3, N-terminal domain"/>
    <property type="match status" value="1"/>
</dbReference>
<name>A0A147HZN8_9SPHN</name>
<dbReference type="GO" id="GO:0004553">
    <property type="term" value="F:hydrolase activity, hydrolyzing O-glycosyl compounds"/>
    <property type="evidence" value="ECO:0007669"/>
    <property type="project" value="InterPro"/>
</dbReference>
<dbReference type="InterPro" id="IPR001764">
    <property type="entry name" value="Glyco_hydro_3_N"/>
</dbReference>
<accession>A0A147HZN8</accession>
<dbReference type="InterPro" id="IPR002772">
    <property type="entry name" value="Glyco_hydro_3_C"/>
</dbReference>
<proteinExistence type="inferred from homology"/>
<dbReference type="PANTHER" id="PTHR42715">
    <property type="entry name" value="BETA-GLUCOSIDASE"/>
    <property type="match status" value="1"/>
</dbReference>
<dbReference type="SMART" id="SM01217">
    <property type="entry name" value="Fn3_like"/>
    <property type="match status" value="1"/>
</dbReference>
<dbReference type="Gene3D" id="2.60.40.10">
    <property type="entry name" value="Immunoglobulins"/>
    <property type="match status" value="1"/>
</dbReference>
<dbReference type="OrthoDB" id="9781691at2"/>